<dbReference type="GO" id="GO:0046872">
    <property type="term" value="F:metal ion binding"/>
    <property type="evidence" value="ECO:0007669"/>
    <property type="project" value="UniProtKB-KW"/>
</dbReference>
<sequence>MAPAPAKTPKSEVNDWCLFQTEGAQKVVYLTEGDDSKPPTYQCTLKLPDGREFQSEGGYKKKKDAEQAAAEKAMQAIGRPNAEPEGTSPVLPVGESAFGRWQLLKSRLEASLADKSVAHFSPLSPFFSTAALTGRPIPLAVLAQVDNRIAAAIRGLHPQAETDPLQGLALMAAAVRACEGVRLTKDGLGPWPESPTARARTEAQEPASSPPGVFRAVFLPQDKERPPADVTLPRKPGGAYLEQIAEVLGLGDANRVLISRTVGKSGSNLRIYSLLTPLPTAHVSDDGSFTFLPAGSDERKGGADVDFPESLTGVETGSAIKKINGHDCDNERSGSSESNERNGSGDRNERNGWNERASWGAGHAVFGDAVVASVGTTYSSLGKLTWDDVSTRDWHSLLLSRHPRGMYQLSRGAPLAATLPRTYAGSGRWEGKTPKTLLFDLGKPKCSGAGDKVPVYTLSKKGEGAGENEPQSVGATEGEPGLGVMRGRLDWVKVPCRLEEERRTEVTGPPKLGSSLETVEAQSSLQPLTEAKTESCPERERKDEPGWEAEVEFVYGHQAMRASSGGRWESPGDAENAAALAGLHVVQALFDARVLTREAAKEEGKMGDLSNSEHDGTAIIDYKIVSGGTVLEENRGFLVPRGTGAVLPQIEQCIDTCQQGETRSVQMRALASWQPLITATCLTEEPLAKPNDRMAASEPQPEESESGDDVTIEVRLCGHVEPREQRLEGALFTPSLASQRMDFALTVLEQCKAASVLDLGCGSGAFLEAVAERATCVQRLAGADVSERALARARKAVHAKLEKRGTAGALAEKDVEIIGRSMLDLDERFAGWDLATCIEVVEHLDPEPLAGFGPAVLGRLRPKVLLVSTPNVEYNPVLQAAATGTRRSDANEGDEPCRLRNEDHRFEWTRAEFRTWAVALAAEYGYSVEYSGVGGDGAENGPGFCTQIAVFRRISKCVGDS</sequence>
<dbReference type="GO" id="GO:0005737">
    <property type="term" value="C:cytoplasm"/>
    <property type="evidence" value="ECO:0000318"/>
    <property type="project" value="GO_Central"/>
</dbReference>
<dbReference type="SUPFAM" id="SSF53335">
    <property type="entry name" value="S-adenosyl-L-methionine-dependent methyltransferases"/>
    <property type="match status" value="1"/>
</dbReference>
<dbReference type="GO" id="GO:0034587">
    <property type="term" value="P:piRNA processing"/>
    <property type="evidence" value="ECO:0000318"/>
    <property type="project" value="GO_Central"/>
</dbReference>
<evidence type="ECO:0000256" key="2">
    <source>
        <dbReference type="ARBA" id="ARBA00009026"/>
    </source>
</evidence>
<feature type="compositionally biased region" description="Basic and acidic residues" evidence="14">
    <location>
        <begin position="324"/>
        <end position="353"/>
    </location>
</feature>
<evidence type="ECO:0000256" key="9">
    <source>
        <dbReference type="ARBA" id="ARBA00022884"/>
    </source>
</evidence>
<feature type="region of interest" description="Disordered" evidence="14">
    <location>
        <begin position="460"/>
        <end position="481"/>
    </location>
</feature>
<keyword evidence="6" id="KW-0949">S-adenosyl-L-methionine</keyword>
<dbReference type="SMART" id="SM00358">
    <property type="entry name" value="DSRM"/>
    <property type="match status" value="1"/>
</dbReference>
<gene>
    <name evidence="16" type="ORF">KFL_000330220</name>
</gene>
<dbReference type="GO" id="GO:0030422">
    <property type="term" value="P:siRNA processing"/>
    <property type="evidence" value="ECO:0000318"/>
    <property type="project" value="GO_Central"/>
</dbReference>
<dbReference type="PROSITE" id="PS50137">
    <property type="entry name" value="DS_RBD"/>
    <property type="match status" value="1"/>
</dbReference>
<feature type="compositionally biased region" description="Acidic residues" evidence="14">
    <location>
        <begin position="700"/>
        <end position="709"/>
    </location>
</feature>
<dbReference type="Gene3D" id="3.30.160.20">
    <property type="match status" value="1"/>
</dbReference>
<evidence type="ECO:0000256" key="5">
    <source>
        <dbReference type="ARBA" id="ARBA00022679"/>
    </source>
</evidence>
<dbReference type="Pfam" id="PF00035">
    <property type="entry name" value="dsrm"/>
    <property type="match status" value="1"/>
</dbReference>
<evidence type="ECO:0000313" key="17">
    <source>
        <dbReference type="Proteomes" id="UP000054558"/>
    </source>
</evidence>
<dbReference type="Pfam" id="PF17842">
    <property type="entry name" value="dsRBD2"/>
    <property type="match status" value="1"/>
</dbReference>
<dbReference type="AlphaFoldDB" id="A0A1Y1HSN7"/>
<dbReference type="GO" id="GO:0005634">
    <property type="term" value="C:nucleus"/>
    <property type="evidence" value="ECO:0000318"/>
    <property type="project" value="GO_Central"/>
</dbReference>
<dbReference type="InterPro" id="IPR040870">
    <property type="entry name" value="HEN1_dsRBD2"/>
</dbReference>
<dbReference type="OrthoDB" id="2154311at2759"/>
<feature type="region of interest" description="Disordered" evidence="14">
    <location>
        <begin position="688"/>
        <end position="709"/>
    </location>
</feature>
<dbReference type="STRING" id="105231.A0A1Y1HSN7"/>
<dbReference type="GO" id="GO:0090486">
    <property type="term" value="F:small RNA 2'-O-methyltransferase activity"/>
    <property type="evidence" value="ECO:0007669"/>
    <property type="project" value="UniProtKB-EC"/>
</dbReference>
<evidence type="ECO:0000256" key="1">
    <source>
        <dbReference type="ARBA" id="ARBA00001946"/>
    </source>
</evidence>
<comment type="similarity">
    <text evidence="2">Belongs to the methyltransferase superfamily. HEN1 family.</text>
</comment>
<dbReference type="CDD" id="cd02440">
    <property type="entry name" value="AdoMet_MTases"/>
    <property type="match status" value="1"/>
</dbReference>
<keyword evidence="9 13" id="KW-0694">RNA-binding</keyword>
<evidence type="ECO:0000256" key="10">
    <source>
        <dbReference type="ARBA" id="ARBA00023158"/>
    </source>
</evidence>
<keyword evidence="5 16" id="KW-0808">Transferase</keyword>
<evidence type="ECO:0000256" key="6">
    <source>
        <dbReference type="ARBA" id="ARBA00022691"/>
    </source>
</evidence>
<dbReference type="EMBL" id="DF236982">
    <property type="protein sequence ID" value="GAQ79576.1"/>
    <property type="molecule type" value="Genomic_DNA"/>
</dbReference>
<dbReference type="SUPFAM" id="SSF54768">
    <property type="entry name" value="dsRNA-binding domain-like"/>
    <property type="match status" value="1"/>
</dbReference>
<dbReference type="GO" id="GO:0001510">
    <property type="term" value="P:RNA methylation"/>
    <property type="evidence" value="ECO:0007669"/>
    <property type="project" value="InterPro"/>
</dbReference>
<feature type="region of interest" description="Disordered" evidence="14">
    <location>
        <begin position="186"/>
        <end position="213"/>
    </location>
</feature>
<keyword evidence="8" id="KW-0460">Magnesium</keyword>
<comment type="cofactor">
    <cofactor evidence="1">
        <name>Mg(2+)</name>
        <dbReference type="ChEBI" id="CHEBI:18420"/>
    </cofactor>
</comment>
<name>A0A1Y1HSN7_KLENI</name>
<evidence type="ECO:0000256" key="14">
    <source>
        <dbReference type="SAM" id="MobiDB-lite"/>
    </source>
</evidence>
<keyword evidence="4 16" id="KW-0489">Methyltransferase</keyword>
<evidence type="ECO:0000256" key="4">
    <source>
        <dbReference type="ARBA" id="ARBA00022603"/>
    </source>
</evidence>
<feature type="region of interest" description="Disordered" evidence="14">
    <location>
        <begin position="316"/>
        <end position="354"/>
    </location>
</feature>
<reference evidence="16 17" key="1">
    <citation type="journal article" date="2014" name="Nat. Commun.">
        <title>Klebsormidium flaccidum genome reveals primary factors for plant terrestrial adaptation.</title>
        <authorList>
            <person name="Hori K."/>
            <person name="Maruyama F."/>
            <person name="Fujisawa T."/>
            <person name="Togashi T."/>
            <person name="Yamamoto N."/>
            <person name="Seo M."/>
            <person name="Sato S."/>
            <person name="Yamada T."/>
            <person name="Mori H."/>
            <person name="Tajima N."/>
            <person name="Moriyama T."/>
            <person name="Ikeuchi M."/>
            <person name="Watanabe M."/>
            <person name="Wada H."/>
            <person name="Kobayashi K."/>
            <person name="Saito M."/>
            <person name="Masuda T."/>
            <person name="Sasaki-Sekimoto Y."/>
            <person name="Mashiguchi K."/>
            <person name="Awai K."/>
            <person name="Shimojima M."/>
            <person name="Masuda S."/>
            <person name="Iwai M."/>
            <person name="Nobusawa T."/>
            <person name="Narise T."/>
            <person name="Kondo S."/>
            <person name="Saito H."/>
            <person name="Sato R."/>
            <person name="Murakawa M."/>
            <person name="Ihara Y."/>
            <person name="Oshima-Yamada Y."/>
            <person name="Ohtaka K."/>
            <person name="Satoh M."/>
            <person name="Sonobe K."/>
            <person name="Ishii M."/>
            <person name="Ohtani R."/>
            <person name="Kanamori-Sato M."/>
            <person name="Honoki R."/>
            <person name="Miyazaki D."/>
            <person name="Mochizuki H."/>
            <person name="Umetsu J."/>
            <person name="Higashi K."/>
            <person name="Shibata D."/>
            <person name="Kamiya Y."/>
            <person name="Sato N."/>
            <person name="Nakamura Y."/>
            <person name="Tabata S."/>
            <person name="Ida S."/>
            <person name="Kurokawa K."/>
            <person name="Ohta H."/>
        </authorList>
    </citation>
    <scope>NUCLEOTIDE SEQUENCE [LARGE SCALE GENOMIC DNA]</scope>
    <source>
        <strain evidence="16 17">NIES-2285</strain>
    </source>
</reference>
<keyword evidence="7" id="KW-0479">Metal-binding</keyword>
<dbReference type="CDD" id="cd00048">
    <property type="entry name" value="DSRM_SF"/>
    <property type="match status" value="1"/>
</dbReference>
<dbReference type="PANTHER" id="PTHR21404">
    <property type="entry name" value="HEN1"/>
    <property type="match status" value="1"/>
</dbReference>
<organism evidence="16 17">
    <name type="scientific">Klebsormidium nitens</name>
    <name type="common">Green alga</name>
    <name type="synonym">Ulothrix nitens</name>
    <dbReference type="NCBI Taxonomy" id="105231"/>
    <lineage>
        <taxon>Eukaryota</taxon>
        <taxon>Viridiplantae</taxon>
        <taxon>Streptophyta</taxon>
        <taxon>Klebsormidiophyceae</taxon>
        <taxon>Klebsormidiales</taxon>
        <taxon>Klebsormidiaceae</taxon>
        <taxon>Klebsormidium</taxon>
    </lineage>
</organism>
<evidence type="ECO:0000256" key="13">
    <source>
        <dbReference type="PROSITE-ProRule" id="PRU00266"/>
    </source>
</evidence>
<dbReference type="OMA" id="FRSHEHK"/>
<dbReference type="Gene3D" id="3.40.50.150">
    <property type="entry name" value="Vaccinia Virus protein VP39"/>
    <property type="match status" value="1"/>
</dbReference>
<dbReference type="InterPro" id="IPR029063">
    <property type="entry name" value="SAM-dependent_MTases_sf"/>
</dbReference>
<feature type="region of interest" description="Disordered" evidence="14">
    <location>
        <begin position="502"/>
        <end position="545"/>
    </location>
</feature>
<dbReference type="EC" id="2.1.1.386" evidence="11"/>
<dbReference type="Proteomes" id="UP000054558">
    <property type="component" value="Unassembled WGS sequence"/>
</dbReference>
<dbReference type="Pfam" id="PF18441">
    <property type="entry name" value="Hen1_Lam_C"/>
    <property type="match status" value="2"/>
</dbReference>
<protein>
    <recommendedName>
        <fullName evidence="3">Small RNA 2'-O-methyltransferase</fullName>
        <ecNumber evidence="11">2.1.1.386</ecNumber>
    </recommendedName>
</protein>
<dbReference type="InterPro" id="IPR014720">
    <property type="entry name" value="dsRBD_dom"/>
</dbReference>
<dbReference type="InterPro" id="IPR040813">
    <property type="entry name" value="Hen1_Lam_C"/>
</dbReference>
<evidence type="ECO:0000256" key="12">
    <source>
        <dbReference type="ARBA" id="ARBA00048418"/>
    </source>
</evidence>
<keyword evidence="17" id="KW-1185">Reference proteome</keyword>
<dbReference type="InterPro" id="IPR041698">
    <property type="entry name" value="Methyltransf_25"/>
</dbReference>
<dbReference type="InterPro" id="IPR026610">
    <property type="entry name" value="Hen1"/>
</dbReference>
<dbReference type="GO" id="GO:0003723">
    <property type="term" value="F:RNA binding"/>
    <property type="evidence" value="ECO:0007669"/>
    <property type="project" value="UniProtKB-UniRule"/>
</dbReference>
<proteinExistence type="inferred from homology"/>
<dbReference type="Pfam" id="PF13649">
    <property type="entry name" value="Methyltransf_25"/>
    <property type="match status" value="1"/>
</dbReference>
<feature type="compositionally biased region" description="Basic and acidic residues" evidence="14">
    <location>
        <begin position="531"/>
        <end position="545"/>
    </location>
</feature>
<accession>A0A1Y1HSN7</accession>
<keyword evidence="10" id="KW-0943">RNA-mediated gene silencing</keyword>
<evidence type="ECO:0000256" key="7">
    <source>
        <dbReference type="ARBA" id="ARBA00022723"/>
    </source>
</evidence>
<evidence type="ECO:0000313" key="16">
    <source>
        <dbReference type="EMBL" id="GAQ79576.1"/>
    </source>
</evidence>
<comment type="catalytic activity">
    <reaction evidence="12">
        <text>small RNA 3'-end nucleotide + S-adenosyl-L-methionine = small RNA 3'-end 2'-O-methylnucleotide + S-adenosyl-L-homocysteine + H(+)</text>
        <dbReference type="Rhea" id="RHEA:37887"/>
        <dbReference type="Rhea" id="RHEA-COMP:10415"/>
        <dbReference type="Rhea" id="RHEA-COMP:10416"/>
        <dbReference type="ChEBI" id="CHEBI:15378"/>
        <dbReference type="ChEBI" id="CHEBI:57856"/>
        <dbReference type="ChEBI" id="CHEBI:59789"/>
        <dbReference type="ChEBI" id="CHEBI:74896"/>
        <dbReference type="ChEBI" id="CHEBI:74898"/>
        <dbReference type="EC" id="2.1.1.386"/>
    </reaction>
</comment>
<dbReference type="GO" id="GO:0008173">
    <property type="term" value="F:RNA methyltransferase activity"/>
    <property type="evidence" value="ECO:0000318"/>
    <property type="project" value="GO_Central"/>
</dbReference>
<dbReference type="PANTHER" id="PTHR21404:SF3">
    <property type="entry name" value="SMALL RNA 2'-O-METHYLTRANSFERASE"/>
    <property type="match status" value="1"/>
</dbReference>
<evidence type="ECO:0000259" key="15">
    <source>
        <dbReference type="PROSITE" id="PS50137"/>
    </source>
</evidence>
<evidence type="ECO:0000256" key="3">
    <source>
        <dbReference type="ARBA" id="ARBA00021330"/>
    </source>
</evidence>
<evidence type="ECO:0000256" key="8">
    <source>
        <dbReference type="ARBA" id="ARBA00022842"/>
    </source>
</evidence>
<dbReference type="GO" id="GO:0008171">
    <property type="term" value="F:O-methyltransferase activity"/>
    <property type="evidence" value="ECO:0000318"/>
    <property type="project" value="GO_Central"/>
</dbReference>
<feature type="compositionally biased region" description="Polar residues" evidence="14">
    <location>
        <begin position="515"/>
        <end position="527"/>
    </location>
</feature>
<feature type="domain" description="DRBM" evidence="15">
    <location>
        <begin position="49"/>
        <end position="79"/>
    </location>
</feature>
<evidence type="ECO:0000256" key="11">
    <source>
        <dbReference type="ARBA" id="ARBA00035025"/>
    </source>
</evidence>